<dbReference type="RefSeq" id="WP_186840740.1">
    <property type="nucleotide sequence ID" value="NZ_JACOOZ010000012.1"/>
</dbReference>
<proteinExistence type="inferred from homology"/>
<dbReference type="InterPro" id="IPR001228">
    <property type="entry name" value="IspD"/>
</dbReference>
<keyword evidence="5 7" id="KW-0548">Nucleotidyltransferase</keyword>
<comment type="caution">
    <text evidence="8">The sequence shown here is derived from an EMBL/GenBank/DDBJ whole genome shotgun (WGS) entry which is preliminary data.</text>
</comment>
<evidence type="ECO:0000313" key="8">
    <source>
        <dbReference type="EMBL" id="MBC5668987.1"/>
    </source>
</evidence>
<dbReference type="PROSITE" id="PS01295">
    <property type="entry name" value="ISPD"/>
    <property type="match status" value="1"/>
</dbReference>
<accession>A0ABR7F5V9</accession>
<dbReference type="Pfam" id="PF01128">
    <property type="entry name" value="IspD"/>
    <property type="match status" value="1"/>
</dbReference>
<keyword evidence="6 7" id="KW-0414">Isoprene biosynthesis</keyword>
<protein>
    <recommendedName>
        <fullName evidence="7">2-C-methyl-D-erythritol 4-phosphate cytidylyltransferase</fullName>
        <ecNumber evidence="7">2.7.7.60</ecNumber>
    </recommendedName>
    <alternativeName>
        <fullName evidence="7">4-diphosphocytidyl-2C-methyl-D-erythritol synthase</fullName>
    </alternativeName>
    <alternativeName>
        <fullName evidence="7">MEP cytidylyltransferase</fullName>
        <shortName evidence="7">MCT</shortName>
    </alternativeName>
</protein>
<evidence type="ECO:0000256" key="4">
    <source>
        <dbReference type="ARBA" id="ARBA00022679"/>
    </source>
</evidence>
<dbReference type="Gene3D" id="3.90.550.10">
    <property type="entry name" value="Spore Coat Polysaccharide Biosynthesis Protein SpsA, Chain A"/>
    <property type="match status" value="1"/>
</dbReference>
<sequence length="233" mass="26370">MSGKISAIVLAAGNGRRMNSKNKKQYIMIKGKPVLWYSLFAFEQSKTDEVILVTSKDDIEYCQNEIVDKYNLKKVKKIVEGGAERYNSVYNGLKEATGDIVLIHDGARPMVNRKIIEECIAGAESYKACVAAVRVKDTIKISTKDNIIDGTPDRNTLWSIQTPQAFSTSLVKEAYEKMMQDQEKNITDDAMVVEEYSNFKVKIVEGDYKNIKITTPEDIYIAEMFLKQTQNIV</sequence>
<dbReference type="InterPro" id="IPR018294">
    <property type="entry name" value="ISPD_synthase_CS"/>
</dbReference>
<gene>
    <name evidence="7 8" type="primary">ispD</name>
    <name evidence="8" type="ORF">H8S00_13550</name>
</gene>
<evidence type="ECO:0000256" key="6">
    <source>
        <dbReference type="ARBA" id="ARBA00023229"/>
    </source>
</evidence>
<feature type="site" description="Positions MEP for the nucleophilic attack" evidence="7">
    <location>
        <position position="154"/>
    </location>
</feature>
<dbReference type="GO" id="GO:0050518">
    <property type="term" value="F:2-C-methyl-D-erythritol 4-phosphate cytidylyltransferase activity"/>
    <property type="evidence" value="ECO:0007669"/>
    <property type="project" value="UniProtKB-EC"/>
</dbReference>
<evidence type="ECO:0000256" key="2">
    <source>
        <dbReference type="ARBA" id="ARBA00004787"/>
    </source>
</evidence>
<comment type="function">
    <text evidence="7">Catalyzes the formation of 4-diphosphocytidyl-2-C-methyl-D-erythritol from CTP and 2-C-methyl-D-erythritol 4-phosphate (MEP).</text>
</comment>
<evidence type="ECO:0000313" key="9">
    <source>
        <dbReference type="Proteomes" id="UP000597877"/>
    </source>
</evidence>
<dbReference type="PANTHER" id="PTHR32125">
    <property type="entry name" value="2-C-METHYL-D-ERYTHRITOL 4-PHOSPHATE CYTIDYLYLTRANSFERASE, CHLOROPLASTIC"/>
    <property type="match status" value="1"/>
</dbReference>
<name>A0ABR7F5V9_9FIRM</name>
<dbReference type="HAMAP" id="MF_00108">
    <property type="entry name" value="IspD"/>
    <property type="match status" value="1"/>
</dbReference>
<dbReference type="PANTHER" id="PTHR32125:SF4">
    <property type="entry name" value="2-C-METHYL-D-ERYTHRITOL 4-PHOSPHATE CYTIDYLYLTRANSFERASE, CHLOROPLASTIC"/>
    <property type="match status" value="1"/>
</dbReference>
<dbReference type="SUPFAM" id="SSF53448">
    <property type="entry name" value="Nucleotide-diphospho-sugar transferases"/>
    <property type="match status" value="1"/>
</dbReference>
<dbReference type="NCBIfam" id="TIGR00453">
    <property type="entry name" value="ispD"/>
    <property type="match status" value="1"/>
</dbReference>
<dbReference type="InterPro" id="IPR029044">
    <property type="entry name" value="Nucleotide-diphossugar_trans"/>
</dbReference>
<comment type="pathway">
    <text evidence="2 7">Isoprenoid biosynthesis; isopentenyl diphosphate biosynthesis via DXP pathway; isopentenyl diphosphate from 1-deoxy-D-xylulose 5-phosphate: step 2/6.</text>
</comment>
<feature type="site" description="Transition state stabilizer" evidence="7">
    <location>
        <position position="17"/>
    </location>
</feature>
<dbReference type="InterPro" id="IPR034683">
    <property type="entry name" value="IspD/TarI"/>
</dbReference>
<dbReference type="Proteomes" id="UP000597877">
    <property type="component" value="Unassembled WGS sequence"/>
</dbReference>
<evidence type="ECO:0000256" key="1">
    <source>
        <dbReference type="ARBA" id="ARBA00001282"/>
    </source>
</evidence>
<organism evidence="8 9">
    <name type="scientific">Eubacterium segne</name>
    <dbReference type="NCBI Taxonomy" id="2763045"/>
    <lineage>
        <taxon>Bacteria</taxon>
        <taxon>Bacillati</taxon>
        <taxon>Bacillota</taxon>
        <taxon>Clostridia</taxon>
        <taxon>Eubacteriales</taxon>
        <taxon>Eubacteriaceae</taxon>
        <taxon>Eubacterium</taxon>
    </lineage>
</organism>
<feature type="site" description="Positions MEP for the nucleophilic attack" evidence="7">
    <location>
        <position position="212"/>
    </location>
</feature>
<comment type="similarity">
    <text evidence="3 7">Belongs to the IspD/TarI cytidylyltransferase family. IspD subfamily.</text>
</comment>
<keyword evidence="4 7" id="KW-0808">Transferase</keyword>
<evidence type="ECO:0000256" key="5">
    <source>
        <dbReference type="ARBA" id="ARBA00022695"/>
    </source>
</evidence>
<dbReference type="EMBL" id="JACOOZ010000012">
    <property type="protein sequence ID" value="MBC5668987.1"/>
    <property type="molecule type" value="Genomic_DNA"/>
</dbReference>
<dbReference type="EC" id="2.7.7.60" evidence="7"/>
<keyword evidence="9" id="KW-1185">Reference proteome</keyword>
<evidence type="ECO:0000256" key="7">
    <source>
        <dbReference type="HAMAP-Rule" id="MF_00108"/>
    </source>
</evidence>
<dbReference type="CDD" id="cd02516">
    <property type="entry name" value="CDP-ME_synthetase"/>
    <property type="match status" value="1"/>
</dbReference>
<reference evidence="8 9" key="1">
    <citation type="submission" date="2020-08" db="EMBL/GenBank/DDBJ databases">
        <title>Genome public.</title>
        <authorList>
            <person name="Liu C."/>
            <person name="Sun Q."/>
        </authorList>
    </citation>
    <scope>NUCLEOTIDE SEQUENCE [LARGE SCALE GENOMIC DNA]</scope>
    <source>
        <strain evidence="8 9">BX4</strain>
    </source>
</reference>
<comment type="catalytic activity">
    <reaction evidence="1 7">
        <text>2-C-methyl-D-erythritol 4-phosphate + CTP + H(+) = 4-CDP-2-C-methyl-D-erythritol + diphosphate</text>
        <dbReference type="Rhea" id="RHEA:13429"/>
        <dbReference type="ChEBI" id="CHEBI:15378"/>
        <dbReference type="ChEBI" id="CHEBI:33019"/>
        <dbReference type="ChEBI" id="CHEBI:37563"/>
        <dbReference type="ChEBI" id="CHEBI:57823"/>
        <dbReference type="ChEBI" id="CHEBI:58262"/>
        <dbReference type="EC" id="2.7.7.60"/>
    </reaction>
</comment>
<dbReference type="InterPro" id="IPR050088">
    <property type="entry name" value="IspD/TarI_cytidylyltransf_bact"/>
</dbReference>
<evidence type="ECO:0000256" key="3">
    <source>
        <dbReference type="ARBA" id="ARBA00009789"/>
    </source>
</evidence>
<feature type="site" description="Transition state stabilizer" evidence="7">
    <location>
        <position position="24"/>
    </location>
</feature>